<keyword evidence="3" id="KW-1185">Reference proteome</keyword>
<evidence type="ECO:0000313" key="2">
    <source>
        <dbReference type="EMBL" id="MDC4240244.1"/>
    </source>
</evidence>
<protein>
    <submittedName>
        <fullName evidence="2">Uncharacterized protein</fullName>
    </submittedName>
</protein>
<dbReference type="GeneID" id="93044153"/>
<feature type="transmembrane region" description="Helical" evidence="1">
    <location>
        <begin position="31"/>
        <end position="47"/>
    </location>
</feature>
<comment type="caution">
    <text evidence="2">The sequence shown here is derived from an EMBL/GenBank/DDBJ whole genome shotgun (WGS) entry which is preliminary data.</text>
</comment>
<keyword evidence="1" id="KW-0812">Transmembrane</keyword>
<proteinExistence type="predicted"/>
<dbReference type="EMBL" id="JAMRYU010000008">
    <property type="protein sequence ID" value="MDC4240244.1"/>
    <property type="molecule type" value="Genomic_DNA"/>
</dbReference>
<accession>A0A9X3XMA7</accession>
<feature type="transmembrane region" description="Helical" evidence="1">
    <location>
        <begin position="7"/>
        <end position="25"/>
    </location>
</feature>
<keyword evidence="1" id="KW-0472">Membrane</keyword>
<dbReference type="Proteomes" id="UP001141183">
    <property type="component" value="Unassembled WGS sequence"/>
</dbReference>
<dbReference type="RefSeq" id="WP_176494859.1">
    <property type="nucleotide sequence ID" value="NZ_BAAACM010000015.1"/>
</dbReference>
<organism evidence="2 3">
    <name type="scientific">Clostridium tertium</name>
    <dbReference type="NCBI Taxonomy" id="1559"/>
    <lineage>
        <taxon>Bacteria</taxon>
        <taxon>Bacillati</taxon>
        <taxon>Bacillota</taxon>
        <taxon>Clostridia</taxon>
        <taxon>Eubacteriales</taxon>
        <taxon>Clostridiaceae</taxon>
        <taxon>Clostridium</taxon>
    </lineage>
</organism>
<dbReference type="AlphaFoldDB" id="A0A9X3XMA7"/>
<sequence length="49" mass="5837">MRNFLKVMRRTFCIVFGFMILFSLLKFNDDSMIIASTIIIVLPYSFVHF</sequence>
<evidence type="ECO:0000256" key="1">
    <source>
        <dbReference type="SAM" id="Phobius"/>
    </source>
</evidence>
<name>A0A9X3XMA7_9CLOT</name>
<gene>
    <name evidence="2" type="ORF">NE398_08700</name>
</gene>
<reference evidence="2" key="1">
    <citation type="submission" date="2022-05" db="EMBL/GenBank/DDBJ databases">
        <title>Draft genome sequence of Clostridium tertium strain CP3 isolated from Peru.</title>
        <authorList>
            <person name="Hurtado R."/>
            <person name="Lima L."/>
            <person name="Sousa T."/>
            <person name="Jaiswal A.K."/>
            <person name="Tiwari S."/>
            <person name="Maturrano L."/>
            <person name="Brenig B."/>
            <person name="Azevedo V."/>
        </authorList>
    </citation>
    <scope>NUCLEOTIDE SEQUENCE</scope>
    <source>
        <strain evidence="2">CP3</strain>
    </source>
</reference>
<evidence type="ECO:0000313" key="3">
    <source>
        <dbReference type="Proteomes" id="UP001141183"/>
    </source>
</evidence>
<keyword evidence="1" id="KW-1133">Transmembrane helix</keyword>